<proteinExistence type="predicted"/>
<sequence length="407" mass="44059">MPNGQQPGGAEGYGAAPRHDPYGQPVPPQPVPNNPYAQPYGQQPYVPPQFAAPQFAAPQFAAPPGAAQPRPPHPGGPSGPAGPLPRRNRALVLLQFVLQWIYAPLWILGLVLVFLLVIVAALGNANIDGPSSDGWLRVNRSFIPPRRLRAELSGRPEVWERYVTPILARRIAAAEAKYAAGDGTVLPDHGREVRIELAARLYRGLGAVGVVRLAERYGWRGADSGADREHVRLARAFPAPAAVPAPSPQDPPAAPGTPWGPQPVRFAPLLPLIAVAQLVYVPVFGLLTCWVSHPEPDWWDRWGARWTVGPRAFRAEFTNSPAAWERHVRRILKRYAKAPAPAAGTVPNPGTLQRIRLNRATYRGIGAQQALRIAAEQGWAVDPAYLPDPAHSLRLARPLPGQNGANP</sequence>
<dbReference type="RefSeq" id="WP_369183639.1">
    <property type="nucleotide sequence ID" value="NZ_CP163445.1"/>
</dbReference>
<evidence type="ECO:0000313" key="3">
    <source>
        <dbReference type="EMBL" id="XDQ80071.1"/>
    </source>
</evidence>
<protein>
    <submittedName>
        <fullName evidence="3">Uncharacterized protein</fullName>
    </submittedName>
</protein>
<feature type="compositionally biased region" description="Pro residues" evidence="1">
    <location>
        <begin position="24"/>
        <end position="33"/>
    </location>
</feature>
<feature type="transmembrane region" description="Helical" evidence="2">
    <location>
        <begin position="96"/>
        <end position="122"/>
    </location>
</feature>
<organism evidence="3">
    <name type="scientific">Streptomyces sp. Y1</name>
    <dbReference type="NCBI Taxonomy" id="3238634"/>
    <lineage>
        <taxon>Bacteria</taxon>
        <taxon>Bacillati</taxon>
        <taxon>Actinomycetota</taxon>
        <taxon>Actinomycetes</taxon>
        <taxon>Kitasatosporales</taxon>
        <taxon>Streptomycetaceae</taxon>
        <taxon>Streptomyces</taxon>
    </lineage>
</organism>
<accession>A0AB39TLH2</accession>
<feature type="compositionally biased region" description="Low complexity" evidence="1">
    <location>
        <begin position="34"/>
        <end position="48"/>
    </location>
</feature>
<dbReference type="EMBL" id="CP163445">
    <property type="protein sequence ID" value="XDQ80071.1"/>
    <property type="molecule type" value="Genomic_DNA"/>
</dbReference>
<keyword evidence="2" id="KW-0472">Membrane</keyword>
<gene>
    <name evidence="3" type="ORF">AB2U05_17200</name>
</gene>
<feature type="region of interest" description="Disordered" evidence="1">
    <location>
        <begin position="60"/>
        <end position="83"/>
    </location>
</feature>
<keyword evidence="2" id="KW-1133">Transmembrane helix</keyword>
<feature type="region of interest" description="Disordered" evidence="1">
    <location>
        <begin position="1"/>
        <end position="48"/>
    </location>
</feature>
<dbReference type="AlphaFoldDB" id="A0AB39TLH2"/>
<reference evidence="3" key="1">
    <citation type="submission" date="2024-07" db="EMBL/GenBank/DDBJ databases">
        <authorList>
            <person name="Yu S.T."/>
        </authorList>
    </citation>
    <scope>NUCLEOTIDE SEQUENCE</scope>
    <source>
        <strain evidence="3">Y1</strain>
    </source>
</reference>
<name>A0AB39TLH2_9ACTN</name>
<feature type="compositionally biased region" description="Gly residues" evidence="1">
    <location>
        <begin position="1"/>
        <end position="12"/>
    </location>
</feature>
<evidence type="ECO:0000256" key="1">
    <source>
        <dbReference type="SAM" id="MobiDB-lite"/>
    </source>
</evidence>
<feature type="compositionally biased region" description="Pro residues" evidence="1">
    <location>
        <begin position="69"/>
        <end position="83"/>
    </location>
</feature>
<keyword evidence="2" id="KW-0812">Transmembrane</keyword>
<evidence type="ECO:0000256" key="2">
    <source>
        <dbReference type="SAM" id="Phobius"/>
    </source>
</evidence>